<keyword evidence="7" id="KW-0067">ATP-binding</keyword>
<dbReference type="Gene3D" id="3.40.50.300">
    <property type="entry name" value="P-loop containing nucleotide triphosphate hydrolases"/>
    <property type="match status" value="2"/>
</dbReference>
<evidence type="ECO:0000256" key="4">
    <source>
        <dbReference type="ARBA" id="ARBA00022679"/>
    </source>
</evidence>
<evidence type="ECO:0000256" key="1">
    <source>
        <dbReference type="ARBA" id="ARBA00004875"/>
    </source>
</evidence>
<sequence>MEESGSNLNISILLRFSGQAFVIMGVSGTGKSTVAEMLAKALDCSFLEADDFHSQANKVAFEFMVRNAKYPLIGVTNESELTVLFHSTDKMRKGVPLTDEDRFPWLEALRDAVGKIMSSSKNVTLTCSALQKKYREILRSADADYKPGQYTICRVKFICLEAPVEVIADRIRRRSKEGKHFMPVSLLQSQLDLLQIDEAEGVIRVDATMSREAILESILTSLF</sequence>
<keyword evidence="11" id="KW-1185">Reference proteome</keyword>
<keyword evidence="5" id="KW-0547">Nucleotide-binding</keyword>
<dbReference type="UniPathway" id="UPA00792"/>
<dbReference type="PANTHER" id="PTHR43442:SF3">
    <property type="entry name" value="GLUCONOKINASE-RELATED"/>
    <property type="match status" value="1"/>
</dbReference>
<protein>
    <recommendedName>
        <fullName evidence="3">gluconokinase</fullName>
        <ecNumber evidence="3">2.7.1.12</ecNumber>
    </recommendedName>
    <alternativeName>
        <fullName evidence="8">Gluconate kinase</fullName>
    </alternativeName>
</protein>
<evidence type="ECO:0000256" key="6">
    <source>
        <dbReference type="ARBA" id="ARBA00022777"/>
    </source>
</evidence>
<reference evidence="10 11" key="1">
    <citation type="journal article" date="2019" name="Nat. Plants">
        <title>Genome sequencing of Musa balbisiana reveals subgenome evolution and function divergence in polyploid bananas.</title>
        <authorList>
            <person name="Yao X."/>
        </authorList>
    </citation>
    <scope>NUCLEOTIDE SEQUENCE [LARGE SCALE GENOMIC DNA]</scope>
    <source>
        <strain evidence="11">cv. DH-PKW</strain>
        <tissue evidence="10">Leaves</tissue>
    </source>
</reference>
<organism evidence="10 11">
    <name type="scientific">Musa balbisiana</name>
    <name type="common">Banana</name>
    <dbReference type="NCBI Taxonomy" id="52838"/>
    <lineage>
        <taxon>Eukaryota</taxon>
        <taxon>Viridiplantae</taxon>
        <taxon>Streptophyta</taxon>
        <taxon>Embryophyta</taxon>
        <taxon>Tracheophyta</taxon>
        <taxon>Spermatophyta</taxon>
        <taxon>Magnoliopsida</taxon>
        <taxon>Liliopsida</taxon>
        <taxon>Zingiberales</taxon>
        <taxon>Musaceae</taxon>
        <taxon>Musa</taxon>
    </lineage>
</organism>
<evidence type="ECO:0000313" key="11">
    <source>
        <dbReference type="Proteomes" id="UP000317650"/>
    </source>
</evidence>
<evidence type="ECO:0000256" key="9">
    <source>
        <dbReference type="ARBA" id="ARBA00048090"/>
    </source>
</evidence>
<keyword evidence="6" id="KW-0418">Kinase</keyword>
<name>A0A4S8JQA7_MUSBA</name>
<evidence type="ECO:0000256" key="8">
    <source>
        <dbReference type="ARBA" id="ARBA00029835"/>
    </source>
</evidence>
<gene>
    <name evidence="10" type="ORF">C4D60_Mb01t18500</name>
</gene>
<comment type="similarity">
    <text evidence="2">Belongs to the gluconokinase GntK/GntV family.</text>
</comment>
<keyword evidence="4" id="KW-0808">Transferase</keyword>
<dbReference type="GO" id="GO:0005975">
    <property type="term" value="P:carbohydrate metabolic process"/>
    <property type="evidence" value="ECO:0007669"/>
    <property type="project" value="InterPro"/>
</dbReference>
<dbReference type="Pfam" id="PF13671">
    <property type="entry name" value="AAA_33"/>
    <property type="match status" value="1"/>
</dbReference>
<evidence type="ECO:0000256" key="5">
    <source>
        <dbReference type="ARBA" id="ARBA00022741"/>
    </source>
</evidence>
<dbReference type="GO" id="GO:0005524">
    <property type="term" value="F:ATP binding"/>
    <property type="evidence" value="ECO:0007669"/>
    <property type="project" value="UniProtKB-KW"/>
</dbReference>
<dbReference type="EC" id="2.7.1.12" evidence="3"/>
<accession>A0A4S8JQA7</accession>
<proteinExistence type="inferred from homology"/>
<dbReference type="InterPro" id="IPR027417">
    <property type="entry name" value="P-loop_NTPase"/>
</dbReference>
<evidence type="ECO:0000256" key="2">
    <source>
        <dbReference type="ARBA" id="ARBA00008420"/>
    </source>
</evidence>
<dbReference type="STRING" id="52838.A0A4S8JQA7"/>
<dbReference type="GO" id="GO:0046316">
    <property type="term" value="F:gluconokinase activity"/>
    <property type="evidence" value="ECO:0007669"/>
    <property type="project" value="UniProtKB-EC"/>
</dbReference>
<comment type="catalytic activity">
    <reaction evidence="9">
        <text>D-gluconate + ATP = 6-phospho-D-gluconate + ADP + H(+)</text>
        <dbReference type="Rhea" id="RHEA:19433"/>
        <dbReference type="ChEBI" id="CHEBI:15378"/>
        <dbReference type="ChEBI" id="CHEBI:18391"/>
        <dbReference type="ChEBI" id="CHEBI:30616"/>
        <dbReference type="ChEBI" id="CHEBI:58759"/>
        <dbReference type="ChEBI" id="CHEBI:456216"/>
        <dbReference type="EC" id="2.7.1.12"/>
    </reaction>
</comment>
<dbReference type="InterPro" id="IPR006001">
    <property type="entry name" value="Therm_gnt_kin"/>
</dbReference>
<dbReference type="GO" id="GO:0005737">
    <property type="term" value="C:cytoplasm"/>
    <property type="evidence" value="ECO:0007669"/>
    <property type="project" value="TreeGrafter"/>
</dbReference>
<dbReference type="EMBL" id="PYDT01000004">
    <property type="protein sequence ID" value="THU63692.1"/>
    <property type="molecule type" value="Genomic_DNA"/>
</dbReference>
<dbReference type="AlphaFoldDB" id="A0A4S8JQA7"/>
<dbReference type="SUPFAM" id="SSF52540">
    <property type="entry name" value="P-loop containing nucleoside triphosphate hydrolases"/>
    <property type="match status" value="1"/>
</dbReference>
<evidence type="ECO:0000256" key="3">
    <source>
        <dbReference type="ARBA" id="ARBA00012054"/>
    </source>
</evidence>
<dbReference type="CDD" id="cd02021">
    <property type="entry name" value="GntK"/>
    <property type="match status" value="1"/>
</dbReference>
<comment type="caution">
    <text evidence="10">The sequence shown here is derived from an EMBL/GenBank/DDBJ whole genome shotgun (WGS) entry which is preliminary data.</text>
</comment>
<evidence type="ECO:0000313" key="10">
    <source>
        <dbReference type="EMBL" id="THU63692.1"/>
    </source>
</evidence>
<dbReference type="Proteomes" id="UP000317650">
    <property type="component" value="Chromosome 1"/>
</dbReference>
<comment type="pathway">
    <text evidence="1">Carbohydrate acid metabolism; D-gluconate degradation.</text>
</comment>
<evidence type="ECO:0000256" key="7">
    <source>
        <dbReference type="ARBA" id="ARBA00022840"/>
    </source>
</evidence>
<dbReference type="PANTHER" id="PTHR43442">
    <property type="entry name" value="GLUCONOKINASE-RELATED"/>
    <property type="match status" value="1"/>
</dbReference>